<dbReference type="EMBL" id="JAJEPU010000022">
    <property type="protein sequence ID" value="MCC2164966.1"/>
    <property type="molecule type" value="Genomic_DNA"/>
</dbReference>
<dbReference type="AlphaFoldDB" id="A0AAE3AQG7"/>
<evidence type="ECO:0000256" key="1">
    <source>
        <dbReference type="SAM" id="Phobius"/>
    </source>
</evidence>
<sequence length="243" mass="27474">MELAGHVARTGNRFFRILAGILILMMLFFGGWSLWENFQLSQEVFSKGRILQYKPGTDGSGGTYSLDELAKLNPDTRGWLTIEGTHIDYPVVQGEDDMTYINKNVFGEFALTGSIFLSCMNSPDFSDPYNLIYGHHMDNGGMFGDVMEFLDSEYFDEHPEGELVLPEKRFRVVLFACLETNAYDPLVYHPGPEYQNENLLEELRDRASVYREIGVSDSDKIVGMSTCVDAQTDGRVVLFGKLE</sequence>
<gene>
    <name evidence="2" type="primary">srtB</name>
    <name evidence="2" type="ORF">LKD32_08745</name>
</gene>
<dbReference type="Proteomes" id="UP001198962">
    <property type="component" value="Unassembled WGS sequence"/>
</dbReference>
<accession>A0AAE3AQG7</accession>
<comment type="caution">
    <text evidence="2">The sequence shown here is derived from an EMBL/GenBank/DDBJ whole genome shotgun (WGS) entry which is preliminary data.</text>
</comment>
<dbReference type="InterPro" id="IPR023365">
    <property type="entry name" value="Sortase_dom-sf"/>
</dbReference>
<dbReference type="NCBIfam" id="TIGR03064">
    <property type="entry name" value="sortase_srtB"/>
    <property type="match status" value="1"/>
</dbReference>
<keyword evidence="1" id="KW-0472">Membrane</keyword>
<reference evidence="2" key="1">
    <citation type="submission" date="2021-10" db="EMBL/GenBank/DDBJ databases">
        <title>Anaerobic single-cell dispensing facilitates the cultivation of human gut bacteria.</title>
        <authorList>
            <person name="Afrizal A."/>
        </authorList>
    </citation>
    <scope>NUCLEOTIDE SEQUENCE</scope>
    <source>
        <strain evidence="2">CLA-AA-H274</strain>
    </source>
</reference>
<name>A0AAE3AQG7_9FIRM</name>
<proteinExistence type="predicted"/>
<keyword evidence="2" id="KW-0378">Hydrolase</keyword>
<keyword evidence="1" id="KW-1133">Transmembrane helix</keyword>
<dbReference type="SUPFAM" id="SSF63817">
    <property type="entry name" value="Sortase"/>
    <property type="match status" value="1"/>
</dbReference>
<protein>
    <submittedName>
        <fullName evidence="2">Class B sortase</fullName>
        <ecNumber evidence="2">3.4.22.71</ecNumber>
    </submittedName>
</protein>
<dbReference type="EC" id="3.4.22.71" evidence="2"/>
<evidence type="ECO:0000313" key="2">
    <source>
        <dbReference type="EMBL" id="MCC2164966.1"/>
    </source>
</evidence>
<dbReference type="CDD" id="cd05826">
    <property type="entry name" value="Sortase_B"/>
    <property type="match status" value="1"/>
</dbReference>
<organism evidence="2 3">
    <name type="scientific">Brotaphodocola catenula</name>
    <dbReference type="NCBI Taxonomy" id="2885361"/>
    <lineage>
        <taxon>Bacteria</taxon>
        <taxon>Bacillati</taxon>
        <taxon>Bacillota</taxon>
        <taxon>Clostridia</taxon>
        <taxon>Lachnospirales</taxon>
        <taxon>Lachnospiraceae</taxon>
        <taxon>Brotaphodocola</taxon>
    </lineage>
</organism>
<dbReference type="Gene3D" id="2.40.260.10">
    <property type="entry name" value="Sortase"/>
    <property type="match status" value="1"/>
</dbReference>
<keyword evidence="3" id="KW-1185">Reference proteome</keyword>
<evidence type="ECO:0000313" key="3">
    <source>
        <dbReference type="Proteomes" id="UP001198962"/>
    </source>
</evidence>
<dbReference type="GO" id="GO:0016787">
    <property type="term" value="F:hydrolase activity"/>
    <property type="evidence" value="ECO:0007669"/>
    <property type="project" value="UniProtKB-KW"/>
</dbReference>
<feature type="transmembrane region" description="Helical" evidence="1">
    <location>
        <begin position="14"/>
        <end position="35"/>
    </location>
</feature>
<dbReference type="RefSeq" id="WP_308451418.1">
    <property type="nucleotide sequence ID" value="NZ_JAJEPU010000022.1"/>
</dbReference>
<dbReference type="InterPro" id="IPR009835">
    <property type="entry name" value="SrtB"/>
</dbReference>
<keyword evidence="1" id="KW-0812">Transmembrane</keyword>